<evidence type="ECO:0000313" key="1">
    <source>
        <dbReference type="EMBL" id="CCQ91732.1"/>
    </source>
</evidence>
<dbReference type="GO" id="GO:0008893">
    <property type="term" value="F:guanosine-3',5'-bis(diphosphate) 3'-diphosphatase activity"/>
    <property type="evidence" value="ECO:0007669"/>
    <property type="project" value="TreeGrafter"/>
</dbReference>
<sequence length="193" mass="22499">MEPYAIRVTGNLGKIKKAFITVQKAHSGQIRKGSERELFYHHPRRVCKAYLQFHFKTMEGALAALCHDLVEDTWVNLDNIESWFGPDVRRLVADLTKPDGLSHLEYLKDFEAWPLESKKIKVCDIEDNILSSRSIPFEQREAMMIKWQRYLLALAPEKKPVSGPAKEFSIKWNRVLVLMEKEWKTLAHHPTEI</sequence>
<dbReference type="EMBL" id="CAQJ01000086">
    <property type="protein sequence ID" value="CCQ91732.1"/>
    <property type="molecule type" value="Genomic_DNA"/>
</dbReference>
<comment type="caution">
    <text evidence="1">The sequence shown here is derived from an EMBL/GenBank/DDBJ whole genome shotgun (WGS) entry which is preliminary data.</text>
</comment>
<keyword evidence="2" id="KW-1185">Reference proteome</keyword>
<dbReference type="SUPFAM" id="SSF109604">
    <property type="entry name" value="HD-domain/PDEase-like"/>
    <property type="match status" value="1"/>
</dbReference>
<dbReference type="Gene3D" id="1.10.3210.10">
    <property type="entry name" value="Hypothetical protein af1432"/>
    <property type="match status" value="1"/>
</dbReference>
<evidence type="ECO:0000313" key="2">
    <source>
        <dbReference type="Proteomes" id="UP000011704"/>
    </source>
</evidence>
<dbReference type="Proteomes" id="UP000011704">
    <property type="component" value="Unassembled WGS sequence"/>
</dbReference>
<name>M1ZDZ6_NITG3</name>
<dbReference type="OrthoDB" id="9802385at2"/>
<dbReference type="STRING" id="1266370.NITGR_780036"/>
<gene>
    <name evidence="1" type="ORF">NITGR_780036</name>
</gene>
<organism evidence="1 2">
    <name type="scientific">Nitrospina gracilis (strain 3/211)</name>
    <dbReference type="NCBI Taxonomy" id="1266370"/>
    <lineage>
        <taxon>Bacteria</taxon>
        <taxon>Pseudomonadati</taxon>
        <taxon>Nitrospinota/Tectimicrobiota group</taxon>
        <taxon>Nitrospinota</taxon>
        <taxon>Nitrospinia</taxon>
        <taxon>Nitrospinales</taxon>
        <taxon>Nitrospinaceae</taxon>
        <taxon>Nitrospina</taxon>
    </lineage>
</organism>
<accession>M1ZDZ6</accession>
<dbReference type="HOGENOM" id="CLU_1407489_0_0_0"/>
<dbReference type="InParanoid" id="M1ZDZ6"/>
<dbReference type="Pfam" id="PF13328">
    <property type="entry name" value="HD_4"/>
    <property type="match status" value="1"/>
</dbReference>
<dbReference type="InterPro" id="IPR052194">
    <property type="entry name" value="MESH1"/>
</dbReference>
<dbReference type="PANTHER" id="PTHR46246">
    <property type="entry name" value="GUANOSINE-3',5'-BIS(DIPHOSPHATE) 3'-PYROPHOSPHOHYDROLASE MESH1"/>
    <property type="match status" value="1"/>
</dbReference>
<evidence type="ECO:0008006" key="3">
    <source>
        <dbReference type="Google" id="ProtNLM"/>
    </source>
</evidence>
<dbReference type="AlphaFoldDB" id="M1ZDZ6"/>
<proteinExistence type="predicted"/>
<dbReference type="PANTHER" id="PTHR46246:SF1">
    <property type="entry name" value="GUANOSINE-3',5'-BIS(DIPHOSPHATE) 3'-PYROPHOSPHOHYDROLASE MESH1"/>
    <property type="match status" value="1"/>
</dbReference>
<dbReference type="RefSeq" id="WP_005010784.1">
    <property type="nucleotide sequence ID" value="NZ_HG422173.1"/>
</dbReference>
<protein>
    <recommendedName>
        <fullName evidence="3">HD/PDEase domain-containing protein</fullName>
    </recommendedName>
</protein>
<reference evidence="1 2" key="1">
    <citation type="journal article" date="2013" name="Front. Microbiol.">
        <title>The genome of Nitrospina gracilis illuminates the metabolism and evolution of the major marine nitrite oxidizer.</title>
        <authorList>
            <person name="Luecker S."/>
            <person name="Nowka B."/>
            <person name="Rattei T."/>
            <person name="Spieck E."/>
            <person name="and Daims H."/>
        </authorList>
    </citation>
    <scope>NUCLEOTIDE SEQUENCE [LARGE SCALE GENOMIC DNA]</scope>
    <source>
        <strain evidence="1 2">3/211</strain>
    </source>
</reference>